<dbReference type="EMBL" id="JAFFZN010000045">
    <property type="protein sequence ID" value="MBO8189888.1"/>
    <property type="molecule type" value="Genomic_DNA"/>
</dbReference>
<evidence type="ECO:0000256" key="1">
    <source>
        <dbReference type="SAM" id="MobiDB-lite"/>
    </source>
</evidence>
<protein>
    <recommendedName>
        <fullName evidence="4">VWA domain-containing protein</fullName>
    </recommendedName>
</protein>
<keyword evidence="3" id="KW-1185">Reference proteome</keyword>
<gene>
    <name evidence="2" type="ORF">JW592_31230</name>
</gene>
<sequence>MRALQTAVAAATAEGLPLQRTVVVFVSLGEGRLPTAVKTAMTMLDSRVAEVVSMPFEPQIRTGGGVHEAVRPKSRIELTTAVLASAHRSWGEPLPPAAEPAPLRTPIPS</sequence>
<evidence type="ECO:0000313" key="3">
    <source>
        <dbReference type="Proteomes" id="UP001518976"/>
    </source>
</evidence>
<feature type="region of interest" description="Disordered" evidence="1">
    <location>
        <begin position="89"/>
        <end position="109"/>
    </location>
</feature>
<proteinExistence type="predicted"/>
<organism evidence="2 3">
    <name type="scientific">Streptomyces spirodelae</name>
    <dbReference type="NCBI Taxonomy" id="2812904"/>
    <lineage>
        <taxon>Bacteria</taxon>
        <taxon>Bacillati</taxon>
        <taxon>Actinomycetota</taxon>
        <taxon>Actinomycetes</taxon>
        <taxon>Kitasatosporales</taxon>
        <taxon>Streptomycetaceae</taxon>
        <taxon>Streptomyces</taxon>
    </lineage>
</organism>
<accession>A0ABS3X3I1</accession>
<comment type="caution">
    <text evidence="2">The sequence shown here is derived from an EMBL/GenBank/DDBJ whole genome shotgun (WGS) entry which is preliminary data.</text>
</comment>
<dbReference type="Proteomes" id="UP001518976">
    <property type="component" value="Unassembled WGS sequence"/>
</dbReference>
<reference evidence="2 3" key="1">
    <citation type="submission" date="2021-02" db="EMBL/GenBank/DDBJ databases">
        <title>Streptomyces spirodelae sp. nov., isolated from duckweed.</title>
        <authorList>
            <person name="Saimee Y."/>
            <person name="Duangmal K."/>
        </authorList>
    </citation>
    <scope>NUCLEOTIDE SEQUENCE [LARGE SCALE GENOMIC DNA]</scope>
    <source>
        <strain evidence="2 3">DW4-2</strain>
    </source>
</reference>
<feature type="compositionally biased region" description="Pro residues" evidence="1">
    <location>
        <begin position="93"/>
        <end position="109"/>
    </location>
</feature>
<evidence type="ECO:0008006" key="4">
    <source>
        <dbReference type="Google" id="ProtNLM"/>
    </source>
</evidence>
<name>A0ABS3X3I1_9ACTN</name>
<evidence type="ECO:0000313" key="2">
    <source>
        <dbReference type="EMBL" id="MBO8189888.1"/>
    </source>
</evidence>